<dbReference type="RefSeq" id="WP_062478376.1">
    <property type="nucleotide sequence ID" value="NZ_CP013650.1"/>
</dbReference>
<keyword evidence="9" id="KW-0675">Receptor</keyword>
<feature type="chain" id="PRO_5006832114" description="TonB-dependent receptor" evidence="15">
    <location>
        <begin position="21"/>
        <end position="687"/>
    </location>
</feature>
<dbReference type="STRING" id="1526571.AT746_07140"/>
<feature type="domain" description="TonB-dependent receptor plug" evidence="17">
    <location>
        <begin position="42"/>
        <end position="147"/>
    </location>
</feature>
<dbReference type="InterPro" id="IPR036942">
    <property type="entry name" value="Beta-barrel_TonB_sf"/>
</dbReference>
<evidence type="ECO:0000256" key="12">
    <source>
        <dbReference type="PROSITE-ProRule" id="PRU10144"/>
    </source>
</evidence>
<dbReference type="GO" id="GO:0009279">
    <property type="term" value="C:cell outer membrane"/>
    <property type="evidence" value="ECO:0007669"/>
    <property type="project" value="UniProtKB-SubCell"/>
</dbReference>
<dbReference type="OrthoDB" id="9764669at2"/>
<evidence type="ECO:0008006" key="20">
    <source>
        <dbReference type="Google" id="ProtNLM"/>
    </source>
</evidence>
<dbReference type="InterPro" id="IPR012910">
    <property type="entry name" value="Plug_dom"/>
</dbReference>
<dbReference type="PROSITE" id="PS01156">
    <property type="entry name" value="TONB_DEPENDENT_REC_2"/>
    <property type="match status" value="1"/>
</dbReference>
<evidence type="ECO:0000256" key="11">
    <source>
        <dbReference type="PROSITE-ProRule" id="PRU01360"/>
    </source>
</evidence>
<dbReference type="GO" id="GO:0044718">
    <property type="term" value="P:siderophore transmembrane transport"/>
    <property type="evidence" value="ECO:0007669"/>
    <property type="project" value="TreeGrafter"/>
</dbReference>
<evidence type="ECO:0000256" key="7">
    <source>
        <dbReference type="ARBA" id="ARBA00023077"/>
    </source>
</evidence>
<sequence length="687" mass="76959">MKCTFPFASAVLMLSSAGFAQEHDNMEVIYITSERVARSTLHTPYSVEQFSAEDITAGLYRSLPDIFKDAAGVMVQKTAYGQGSPYIRGFTGFRTLFLVDGVRLNNAIFREGPNQYWNTVDAFSVGRMELLRGPSSALYGADAIGGTVQVFSTRLDTDVYRSEQLIDYFYRGASAEHSNILRSSLRSEAPGQAFMAGATLKDFGDLTRGQGIEQPNTGYDEYNLDAKWVRTLNEQWQLSAAAFYTEQDDVPRTHRTIYSTSFAGTNLGNELRRDLSHKRFMGYARLDADKPFDAVNDLQLTLSWQTQKERRDRERTDNRSDTQGITTDTVGLQAQFTSEYADINWVYGLESYIDSVDSFSSGNPVQGPVADDAQYQWHGLYLQGRGALTSRLDLLAGARFNHMRVDADKVSDPVSGDAMGVENSWSKTVFNLMFNYRQSDSQSFYAGIAQGFRAPNLSDLTRFDSARSNEFEIPSTDLKPEHFTNYSLGYKFYASAAIVDVSLFYTDIRDQIERFVTGNINADGEFEISKANIGDGHVKGLELRLSYPVSKEIKGSLLAAYVSGKVDTFPGSEQRLTSEYPSRLMPTSVRIGLDYEPVYQDWGGQLQWYLVERADRLSTRDRGDTQRIPPGGTPGYGTLNISGFYQVSNKLRLQLEVENLFDKDYRIHGSGQNEAGRNFILGIQGSF</sequence>
<keyword evidence="5 11" id="KW-0812">Transmembrane</keyword>
<keyword evidence="6 15" id="KW-0732">Signal</keyword>
<name>A0A0U2RL89_9ALTE</name>
<reference evidence="18 19" key="1">
    <citation type="submission" date="2015-12" db="EMBL/GenBank/DDBJ databases">
        <title>Complete genome of Lacimicrobium alkaliphilum KCTC 32984.</title>
        <authorList>
            <person name="Kim S.-G."/>
            <person name="Lee Y.-J."/>
        </authorList>
    </citation>
    <scope>NUCLEOTIDE SEQUENCE [LARGE SCALE GENOMIC DNA]</scope>
    <source>
        <strain evidence="18 19">YelD216</strain>
    </source>
</reference>
<evidence type="ECO:0000256" key="9">
    <source>
        <dbReference type="ARBA" id="ARBA00023170"/>
    </source>
</evidence>
<dbReference type="InterPro" id="IPR037066">
    <property type="entry name" value="Plug_dom_sf"/>
</dbReference>
<evidence type="ECO:0000313" key="18">
    <source>
        <dbReference type="EMBL" id="ALS98058.1"/>
    </source>
</evidence>
<evidence type="ECO:0000256" key="10">
    <source>
        <dbReference type="ARBA" id="ARBA00023237"/>
    </source>
</evidence>
<protein>
    <recommendedName>
        <fullName evidence="20">TonB-dependent receptor</fullName>
    </recommendedName>
</protein>
<dbReference type="SUPFAM" id="SSF56935">
    <property type="entry name" value="Porins"/>
    <property type="match status" value="1"/>
</dbReference>
<feature type="domain" description="TonB-dependent receptor-like beta-barrel" evidence="16">
    <location>
        <begin position="211"/>
        <end position="660"/>
    </location>
</feature>
<evidence type="ECO:0000256" key="5">
    <source>
        <dbReference type="ARBA" id="ARBA00022692"/>
    </source>
</evidence>
<dbReference type="Pfam" id="PF07715">
    <property type="entry name" value="Plug"/>
    <property type="match status" value="1"/>
</dbReference>
<keyword evidence="10 11" id="KW-0998">Cell outer membrane</keyword>
<dbReference type="KEGG" id="lal:AT746_07140"/>
<gene>
    <name evidence="18" type="ORF">AT746_07140</name>
</gene>
<comment type="subcellular location">
    <subcellularLocation>
        <location evidence="1 11">Cell outer membrane</location>
        <topology evidence="1 11">Multi-pass membrane protein</topology>
    </subcellularLocation>
</comment>
<evidence type="ECO:0000256" key="3">
    <source>
        <dbReference type="ARBA" id="ARBA00022448"/>
    </source>
</evidence>
<dbReference type="EMBL" id="CP013650">
    <property type="protein sequence ID" value="ALS98058.1"/>
    <property type="molecule type" value="Genomic_DNA"/>
</dbReference>
<evidence type="ECO:0000259" key="16">
    <source>
        <dbReference type="Pfam" id="PF00593"/>
    </source>
</evidence>
<organism evidence="18 19">
    <name type="scientific">Lacimicrobium alkaliphilum</name>
    <dbReference type="NCBI Taxonomy" id="1526571"/>
    <lineage>
        <taxon>Bacteria</taxon>
        <taxon>Pseudomonadati</taxon>
        <taxon>Pseudomonadota</taxon>
        <taxon>Gammaproteobacteria</taxon>
        <taxon>Alteromonadales</taxon>
        <taxon>Alteromonadaceae</taxon>
        <taxon>Lacimicrobium</taxon>
    </lineage>
</organism>
<dbReference type="PROSITE" id="PS52016">
    <property type="entry name" value="TONB_DEPENDENT_REC_3"/>
    <property type="match status" value="1"/>
</dbReference>
<evidence type="ECO:0000256" key="15">
    <source>
        <dbReference type="SAM" id="SignalP"/>
    </source>
</evidence>
<dbReference type="AlphaFoldDB" id="A0A0U2RL89"/>
<dbReference type="Proteomes" id="UP000068447">
    <property type="component" value="Chromosome"/>
</dbReference>
<dbReference type="InterPro" id="IPR000531">
    <property type="entry name" value="Beta-barrel_TonB"/>
</dbReference>
<feature type="short sequence motif" description="TonB C-terminal box" evidence="12">
    <location>
        <begin position="670"/>
        <end position="687"/>
    </location>
</feature>
<proteinExistence type="inferred from homology"/>
<evidence type="ECO:0000256" key="14">
    <source>
        <dbReference type="SAM" id="MobiDB-lite"/>
    </source>
</evidence>
<evidence type="ECO:0000256" key="4">
    <source>
        <dbReference type="ARBA" id="ARBA00022452"/>
    </source>
</evidence>
<feature type="signal peptide" evidence="15">
    <location>
        <begin position="1"/>
        <end position="20"/>
    </location>
</feature>
<evidence type="ECO:0000259" key="17">
    <source>
        <dbReference type="Pfam" id="PF07715"/>
    </source>
</evidence>
<evidence type="ECO:0000256" key="6">
    <source>
        <dbReference type="ARBA" id="ARBA00022729"/>
    </source>
</evidence>
<evidence type="ECO:0000313" key="19">
    <source>
        <dbReference type="Proteomes" id="UP000068447"/>
    </source>
</evidence>
<dbReference type="GO" id="GO:0015344">
    <property type="term" value="F:siderophore uptake transmembrane transporter activity"/>
    <property type="evidence" value="ECO:0007669"/>
    <property type="project" value="TreeGrafter"/>
</dbReference>
<dbReference type="InterPro" id="IPR010917">
    <property type="entry name" value="TonB_rcpt_CS"/>
</dbReference>
<keyword evidence="3 11" id="KW-0813">Transport</keyword>
<keyword evidence="19" id="KW-1185">Reference proteome</keyword>
<keyword evidence="8 11" id="KW-0472">Membrane</keyword>
<dbReference type="CDD" id="cd01347">
    <property type="entry name" value="ligand_gated_channel"/>
    <property type="match status" value="1"/>
</dbReference>
<dbReference type="PANTHER" id="PTHR30069">
    <property type="entry name" value="TONB-DEPENDENT OUTER MEMBRANE RECEPTOR"/>
    <property type="match status" value="1"/>
</dbReference>
<dbReference type="Gene3D" id="2.40.170.20">
    <property type="entry name" value="TonB-dependent receptor, beta-barrel domain"/>
    <property type="match status" value="1"/>
</dbReference>
<keyword evidence="7 13" id="KW-0798">TonB box</keyword>
<accession>A0A0U2RL89</accession>
<evidence type="ECO:0000256" key="8">
    <source>
        <dbReference type="ARBA" id="ARBA00023136"/>
    </source>
</evidence>
<keyword evidence="4 11" id="KW-1134">Transmembrane beta strand</keyword>
<feature type="region of interest" description="Disordered" evidence="14">
    <location>
        <begin position="306"/>
        <end position="325"/>
    </location>
</feature>
<feature type="compositionally biased region" description="Basic and acidic residues" evidence="14">
    <location>
        <begin position="307"/>
        <end position="320"/>
    </location>
</feature>
<evidence type="ECO:0000256" key="2">
    <source>
        <dbReference type="ARBA" id="ARBA00008143"/>
    </source>
</evidence>
<dbReference type="InterPro" id="IPR039426">
    <property type="entry name" value="TonB-dep_rcpt-like"/>
</dbReference>
<dbReference type="Pfam" id="PF00593">
    <property type="entry name" value="TonB_dep_Rec_b-barrel"/>
    <property type="match status" value="1"/>
</dbReference>
<comment type="similarity">
    <text evidence="2">Belongs to the TonB-dependent receptor family. Hemoglobin/haptoglobin binding protein subfamily.</text>
</comment>
<dbReference type="PANTHER" id="PTHR30069:SF29">
    <property type="entry name" value="HEMOGLOBIN AND HEMOGLOBIN-HAPTOGLOBIN-BINDING PROTEIN 1-RELATED"/>
    <property type="match status" value="1"/>
</dbReference>
<evidence type="ECO:0000256" key="13">
    <source>
        <dbReference type="RuleBase" id="RU003357"/>
    </source>
</evidence>
<evidence type="ECO:0000256" key="1">
    <source>
        <dbReference type="ARBA" id="ARBA00004571"/>
    </source>
</evidence>
<dbReference type="Gene3D" id="2.170.130.10">
    <property type="entry name" value="TonB-dependent receptor, plug domain"/>
    <property type="match status" value="1"/>
</dbReference>